<organism evidence="5 6">
    <name type="scientific">Streptococcus parasuis</name>
    <dbReference type="NCBI Taxonomy" id="1501662"/>
    <lineage>
        <taxon>Bacteria</taxon>
        <taxon>Bacillati</taxon>
        <taxon>Bacillota</taxon>
        <taxon>Bacilli</taxon>
        <taxon>Lactobacillales</taxon>
        <taxon>Streptococcaceae</taxon>
        <taxon>Streptococcus</taxon>
    </lineage>
</organism>
<evidence type="ECO:0000259" key="4">
    <source>
        <dbReference type="Pfam" id="PF01212"/>
    </source>
</evidence>
<dbReference type="PANTHER" id="PTHR48097:SF5">
    <property type="entry name" value="LOW SPECIFICITY L-THREONINE ALDOLASE"/>
    <property type="match status" value="1"/>
</dbReference>
<feature type="domain" description="Aromatic amino acid beta-eliminating lyase/threonine aldolase" evidence="4">
    <location>
        <begin position="27"/>
        <end position="295"/>
    </location>
</feature>
<evidence type="ECO:0000256" key="3">
    <source>
        <dbReference type="ARBA" id="ARBA00022898"/>
    </source>
</evidence>
<dbReference type="GO" id="GO:0006520">
    <property type="term" value="P:amino acid metabolic process"/>
    <property type="evidence" value="ECO:0007669"/>
    <property type="project" value="InterPro"/>
</dbReference>
<dbReference type="InterPro" id="IPR015421">
    <property type="entry name" value="PyrdxlP-dep_Trfase_major"/>
</dbReference>
<dbReference type="SUPFAM" id="SSF53383">
    <property type="entry name" value="PLP-dependent transferases"/>
    <property type="match status" value="1"/>
</dbReference>
<evidence type="ECO:0000313" key="5">
    <source>
        <dbReference type="EMBL" id="TAA07391.1"/>
    </source>
</evidence>
<accession>A0A4Q8L0G8</accession>
<dbReference type="Pfam" id="PF01212">
    <property type="entry name" value="Beta_elim_lyase"/>
    <property type="match status" value="1"/>
</dbReference>
<dbReference type="PANTHER" id="PTHR48097">
    <property type="entry name" value="L-THREONINE ALDOLASE-RELATED"/>
    <property type="match status" value="1"/>
</dbReference>
<comment type="similarity">
    <text evidence="2">Belongs to the threonine aldolase family.</text>
</comment>
<name>A0A4Q8L0G8_9STRE</name>
<dbReference type="InterPro" id="IPR015424">
    <property type="entry name" value="PyrdxlP-dep_Trfase"/>
</dbReference>
<proteinExistence type="inferred from homology"/>
<dbReference type="InterPro" id="IPR001597">
    <property type="entry name" value="ArAA_b-elim_lyase/Thr_aldolase"/>
</dbReference>
<dbReference type="GO" id="GO:0016829">
    <property type="term" value="F:lyase activity"/>
    <property type="evidence" value="ECO:0007669"/>
    <property type="project" value="InterPro"/>
</dbReference>
<sequence>MLHFENDYNKGLHPALLEAIIEINNEGLSGYGTDLYTVRAVEKIREATDCPLAQVTFLAGGTQTNQLVINSMLASYEGVIAAETGHVTTHEAGAIEFSGHKVMTLPHSQGKLVASNVEQYITDFYADANHEHMVFPGMVYISHPTEYGTLYTKQELSDLASVCSHFQIPLYLDGARLGYGLAARDTDLDLKAIATLTDVFYIGGTKMGALLGEAVVFTKNNQPKHFSTIVKQHGALLAKGRVVGVQFDRFFTENLYMEIGRHAIEMAERLKRILTEKGYQFYLQSPTNQQFIIVSNKALNHFDELGIGYSFWEKYDEYSTVIRLATSWSTTEEDITELESLL</sequence>
<protein>
    <submittedName>
        <fullName evidence="5">Low specificity L-threonine aldolase</fullName>
    </submittedName>
</protein>
<dbReference type="RefSeq" id="WP_130555650.1">
    <property type="nucleotide sequence ID" value="NZ_SHGT01000089.1"/>
</dbReference>
<dbReference type="AlphaFoldDB" id="A0A4Q8L0G8"/>
<dbReference type="EMBL" id="SHGT01000089">
    <property type="protein sequence ID" value="TAA07391.1"/>
    <property type="molecule type" value="Genomic_DNA"/>
</dbReference>
<comment type="caution">
    <text evidence="5">The sequence shown here is derived from an EMBL/GenBank/DDBJ whole genome shotgun (WGS) entry which is preliminary data.</text>
</comment>
<dbReference type="Proteomes" id="UP000291525">
    <property type="component" value="Unassembled WGS sequence"/>
</dbReference>
<evidence type="ECO:0000256" key="1">
    <source>
        <dbReference type="ARBA" id="ARBA00001933"/>
    </source>
</evidence>
<evidence type="ECO:0000256" key="2">
    <source>
        <dbReference type="ARBA" id="ARBA00006966"/>
    </source>
</evidence>
<reference evidence="5 6" key="1">
    <citation type="submission" date="2019-02" db="EMBL/GenBank/DDBJ databases">
        <title>First genome of the species Streptococcus parasuis.</title>
        <authorList>
            <person name="Stevens M.J.A."/>
            <person name="Stephan R."/>
        </authorList>
    </citation>
    <scope>NUCLEOTIDE SEQUENCE [LARGE SCALE GENOMIC DNA]</scope>
    <source>
        <strain evidence="5 6">4253</strain>
    </source>
</reference>
<keyword evidence="3" id="KW-0663">Pyridoxal phosphate</keyword>
<evidence type="ECO:0000313" key="6">
    <source>
        <dbReference type="Proteomes" id="UP000291525"/>
    </source>
</evidence>
<comment type="cofactor">
    <cofactor evidence="1">
        <name>pyridoxal 5'-phosphate</name>
        <dbReference type="ChEBI" id="CHEBI:597326"/>
    </cofactor>
</comment>
<dbReference type="InterPro" id="IPR015422">
    <property type="entry name" value="PyrdxlP-dep_Trfase_small"/>
</dbReference>
<gene>
    <name evidence="5" type="ORF">EXW74_09330</name>
</gene>
<dbReference type="Gene3D" id="3.90.1150.10">
    <property type="entry name" value="Aspartate Aminotransferase, domain 1"/>
    <property type="match status" value="1"/>
</dbReference>
<dbReference type="OrthoDB" id="9774495at2"/>
<dbReference type="Gene3D" id="3.40.640.10">
    <property type="entry name" value="Type I PLP-dependent aspartate aminotransferase-like (Major domain)"/>
    <property type="match status" value="1"/>
</dbReference>